<reference evidence="4" key="1">
    <citation type="submission" date="2021-12" db="EMBL/GenBank/DDBJ databases">
        <title>Discovery of the Pendulisporaceae a myxobacterial family with distinct sporulation behavior and unique specialized metabolism.</title>
        <authorList>
            <person name="Garcia R."/>
            <person name="Popoff A."/>
            <person name="Bader C.D."/>
            <person name="Loehr J."/>
            <person name="Walesch S."/>
            <person name="Walt C."/>
            <person name="Boldt J."/>
            <person name="Bunk B."/>
            <person name="Haeckl F.J.F.P.J."/>
            <person name="Gunesch A.P."/>
            <person name="Birkelbach J."/>
            <person name="Nuebel U."/>
            <person name="Pietschmann T."/>
            <person name="Bach T."/>
            <person name="Mueller R."/>
        </authorList>
    </citation>
    <scope>NUCLEOTIDE SEQUENCE</scope>
    <source>
        <strain evidence="4">MSr11367</strain>
    </source>
</reference>
<accession>A0ABZ2KWL5</accession>
<protein>
    <submittedName>
        <fullName evidence="4">ABC transporter substrate-binding protein</fullName>
    </submittedName>
</protein>
<keyword evidence="5" id="KW-1185">Reference proteome</keyword>
<proteinExistence type="inferred from homology"/>
<dbReference type="PANTHER" id="PTHR30483:SF6">
    <property type="entry name" value="PERIPLASMIC BINDING PROTEIN OF ABC TRANSPORTER FOR NATURAL AMINO ACIDS"/>
    <property type="match status" value="1"/>
</dbReference>
<dbReference type="PROSITE" id="PS51257">
    <property type="entry name" value="PROKAR_LIPOPROTEIN"/>
    <property type="match status" value="1"/>
</dbReference>
<organism evidence="4 5">
    <name type="scientific">Pendulispora rubella</name>
    <dbReference type="NCBI Taxonomy" id="2741070"/>
    <lineage>
        <taxon>Bacteria</taxon>
        <taxon>Pseudomonadati</taxon>
        <taxon>Myxococcota</taxon>
        <taxon>Myxococcia</taxon>
        <taxon>Myxococcales</taxon>
        <taxon>Sorangiineae</taxon>
        <taxon>Pendulisporaceae</taxon>
        <taxon>Pendulispora</taxon>
    </lineage>
</organism>
<comment type="similarity">
    <text evidence="1">Belongs to the leucine-binding protein family.</text>
</comment>
<dbReference type="InterPro" id="IPR028081">
    <property type="entry name" value="Leu-bd"/>
</dbReference>
<sequence length="544" mass="56914">MIRTSAAVQLGSLKRKLLTGALAVTAFAASSACISILGVDDLPAMRTDASTSDAATSDATDFACGGNADCFERYGENWICRPSSQRCVNLVSTECPRVIGNSRDNNAVIFGSILPLMPPYVRAGQSMVHGIELGILDFELAGRLPPVPGKFGLRPIVVVSCMEDWMDQSVSLRAARHLVDDVGVPAIIGPGSSPNLSKVATDVAIPRGVLLVSPYSTSRSLTQLPDDGLVWRTAPSAAVMTNGLVALMPLVEQESKSHSADTAINVAVVSAVGSYEQGLANALIPRLTFNGAPASDHTNSKHYTRINHEYGSRDISATIAGLLSFKPHVAFVLAMPGEVQRIITEVEKGWPSSLAYRPLYLLADENEKATISSGLAGLSRDSQKRILGTKVGGAGDTFAAFVSAYLARIHDGTLPDDSFAANAYDALYNLAYSTVALGAEPLTGRGLARGFAKQISGSMIPAGPGNISAALERLLAGETFDYDGASGPLDFDVATGEAPANVPLWCVGSGDGSTVDVRTSSVHYSAKLGKLTGSLAEIRATCNP</sequence>
<evidence type="ECO:0000256" key="1">
    <source>
        <dbReference type="ARBA" id="ARBA00010062"/>
    </source>
</evidence>
<evidence type="ECO:0000313" key="5">
    <source>
        <dbReference type="Proteomes" id="UP001374803"/>
    </source>
</evidence>
<dbReference type="Gene3D" id="3.40.50.2300">
    <property type="match status" value="2"/>
</dbReference>
<evidence type="ECO:0000259" key="3">
    <source>
        <dbReference type="Pfam" id="PF13458"/>
    </source>
</evidence>
<keyword evidence="2" id="KW-0732">Signal</keyword>
<evidence type="ECO:0000256" key="2">
    <source>
        <dbReference type="ARBA" id="ARBA00022729"/>
    </source>
</evidence>
<feature type="domain" description="Leucine-binding protein" evidence="3">
    <location>
        <begin position="111"/>
        <end position="436"/>
    </location>
</feature>
<gene>
    <name evidence="4" type="ORF">LVJ94_39610</name>
</gene>
<dbReference type="EMBL" id="CP089983">
    <property type="protein sequence ID" value="WXB03003.1"/>
    <property type="molecule type" value="Genomic_DNA"/>
</dbReference>
<name>A0ABZ2KWL5_9BACT</name>
<dbReference type="Pfam" id="PF13458">
    <property type="entry name" value="Peripla_BP_6"/>
    <property type="match status" value="1"/>
</dbReference>
<dbReference type="InterPro" id="IPR051010">
    <property type="entry name" value="BCAA_transport"/>
</dbReference>
<dbReference type="InterPro" id="IPR028082">
    <property type="entry name" value="Peripla_BP_I"/>
</dbReference>
<dbReference type="PANTHER" id="PTHR30483">
    <property type="entry name" value="LEUCINE-SPECIFIC-BINDING PROTEIN"/>
    <property type="match status" value="1"/>
</dbReference>
<dbReference type="RefSeq" id="WP_394832629.1">
    <property type="nucleotide sequence ID" value="NZ_CP089929.1"/>
</dbReference>
<dbReference type="Proteomes" id="UP001374803">
    <property type="component" value="Chromosome"/>
</dbReference>
<evidence type="ECO:0000313" key="4">
    <source>
        <dbReference type="EMBL" id="WXB03003.1"/>
    </source>
</evidence>
<dbReference type="SUPFAM" id="SSF53822">
    <property type="entry name" value="Periplasmic binding protein-like I"/>
    <property type="match status" value="1"/>
</dbReference>